<organism evidence="2 3">
    <name type="scientific">Coleophoma cylindrospora</name>
    <dbReference type="NCBI Taxonomy" id="1849047"/>
    <lineage>
        <taxon>Eukaryota</taxon>
        <taxon>Fungi</taxon>
        <taxon>Dikarya</taxon>
        <taxon>Ascomycota</taxon>
        <taxon>Pezizomycotina</taxon>
        <taxon>Leotiomycetes</taxon>
        <taxon>Helotiales</taxon>
        <taxon>Dermateaceae</taxon>
        <taxon>Coleophoma</taxon>
    </lineage>
</organism>
<reference evidence="2 3" key="1">
    <citation type="journal article" date="2018" name="IMA Fungus">
        <title>IMA Genome-F 9: Draft genome sequence of Annulohypoxylon stygium, Aspergillus mulundensis, Berkeleyomyces basicola (syn. Thielaviopsis basicola), Ceratocystis smalleyi, two Cercospora beticola strains, Coleophoma cylindrospora, Fusarium fracticaudum, Phialophora cf. hyalina, and Morchella septimelata.</title>
        <authorList>
            <person name="Wingfield B.D."/>
            <person name="Bills G.F."/>
            <person name="Dong Y."/>
            <person name="Huang W."/>
            <person name="Nel W.J."/>
            <person name="Swalarsk-Parry B.S."/>
            <person name="Vaghefi N."/>
            <person name="Wilken P.M."/>
            <person name="An Z."/>
            <person name="de Beer Z.W."/>
            <person name="De Vos L."/>
            <person name="Chen L."/>
            <person name="Duong T.A."/>
            <person name="Gao Y."/>
            <person name="Hammerbacher A."/>
            <person name="Kikkert J.R."/>
            <person name="Li Y."/>
            <person name="Li H."/>
            <person name="Li K."/>
            <person name="Li Q."/>
            <person name="Liu X."/>
            <person name="Ma X."/>
            <person name="Naidoo K."/>
            <person name="Pethybridge S.J."/>
            <person name="Sun J."/>
            <person name="Steenkamp E.T."/>
            <person name="van der Nest M.A."/>
            <person name="van Wyk S."/>
            <person name="Wingfield M.J."/>
            <person name="Xiong C."/>
            <person name="Yue Q."/>
            <person name="Zhang X."/>
        </authorList>
    </citation>
    <scope>NUCLEOTIDE SEQUENCE [LARGE SCALE GENOMIC DNA]</scope>
    <source>
        <strain evidence="2 3">BP6252</strain>
    </source>
</reference>
<proteinExistence type="predicted"/>
<dbReference type="Proteomes" id="UP000256645">
    <property type="component" value="Unassembled WGS sequence"/>
</dbReference>
<dbReference type="EMBL" id="PDLM01000004">
    <property type="protein sequence ID" value="RDW80062.1"/>
    <property type="molecule type" value="Genomic_DNA"/>
</dbReference>
<dbReference type="STRING" id="1849047.A0A3D8S178"/>
<keyword evidence="3" id="KW-1185">Reference proteome</keyword>
<dbReference type="AlphaFoldDB" id="A0A3D8S178"/>
<sequence>MRNNILLTYVIMDLLFVGTGVLLLVFSLSTESRIRATPTLTNVTTNLLLDVCPLKAGVANAIFVFVSFVISLPGILSSTTRGWLKFHGYTVVISGLFTMVIGLVIWFETLKTRNNLFNIWNLQPAASQSLIQESLVCCGYFNSTAPPFVVDSVCPTAAVAATQIGCVTPFTSLANAFLDTIFTAAFGIVGVDVAVILAIAMLLKDRKEKERYRHIDEKNGANGF</sequence>
<keyword evidence="1" id="KW-0812">Transmembrane</keyword>
<accession>A0A3D8S178</accession>
<keyword evidence="1" id="KW-0472">Membrane</keyword>
<feature type="transmembrane region" description="Helical" evidence="1">
    <location>
        <begin position="181"/>
        <end position="203"/>
    </location>
</feature>
<evidence type="ECO:0000256" key="1">
    <source>
        <dbReference type="SAM" id="Phobius"/>
    </source>
</evidence>
<feature type="transmembrane region" description="Helical" evidence="1">
    <location>
        <begin position="56"/>
        <end position="76"/>
    </location>
</feature>
<evidence type="ECO:0008006" key="4">
    <source>
        <dbReference type="Google" id="ProtNLM"/>
    </source>
</evidence>
<name>A0A3D8S178_9HELO</name>
<protein>
    <recommendedName>
        <fullName evidence="4">Tetraspanin</fullName>
    </recommendedName>
</protein>
<evidence type="ECO:0000313" key="2">
    <source>
        <dbReference type="EMBL" id="RDW80062.1"/>
    </source>
</evidence>
<feature type="transmembrane region" description="Helical" evidence="1">
    <location>
        <begin position="88"/>
        <end position="107"/>
    </location>
</feature>
<comment type="caution">
    <text evidence="2">The sequence shown here is derived from an EMBL/GenBank/DDBJ whole genome shotgun (WGS) entry which is preliminary data.</text>
</comment>
<feature type="transmembrane region" description="Helical" evidence="1">
    <location>
        <begin position="7"/>
        <end position="28"/>
    </location>
</feature>
<keyword evidence="1" id="KW-1133">Transmembrane helix</keyword>
<evidence type="ECO:0000313" key="3">
    <source>
        <dbReference type="Proteomes" id="UP000256645"/>
    </source>
</evidence>
<gene>
    <name evidence="2" type="ORF">BP6252_04700</name>
</gene>
<dbReference type="OrthoDB" id="2279611at2759"/>